<dbReference type="SMART" id="SM00184">
    <property type="entry name" value="RING"/>
    <property type="match status" value="1"/>
</dbReference>
<dbReference type="GO" id="GO:0008270">
    <property type="term" value="F:zinc ion binding"/>
    <property type="evidence" value="ECO:0007669"/>
    <property type="project" value="UniProtKB-KW"/>
</dbReference>
<reference evidence="6 8" key="1">
    <citation type="journal article" date="2024" name="J Genomics">
        <title>Draft genome sequencing and assembly of Favolaschia claudopus CIRM-BRFM 2984 isolated from oak limbs.</title>
        <authorList>
            <person name="Navarro D."/>
            <person name="Drula E."/>
            <person name="Chaduli D."/>
            <person name="Cazenave R."/>
            <person name="Ahrendt S."/>
            <person name="Wang J."/>
            <person name="Lipzen A."/>
            <person name="Daum C."/>
            <person name="Barry K."/>
            <person name="Grigoriev I.V."/>
            <person name="Favel A."/>
            <person name="Rosso M.N."/>
            <person name="Martin F."/>
        </authorList>
    </citation>
    <scope>NUCLEOTIDE SEQUENCE [LARGE SCALE GENOMIC DNA]</scope>
    <source>
        <strain evidence="6 8">CIRM-BRFM 2984</strain>
    </source>
</reference>
<organism evidence="6 8">
    <name type="scientific">Favolaschia claudopus</name>
    <dbReference type="NCBI Taxonomy" id="2862362"/>
    <lineage>
        <taxon>Eukaryota</taxon>
        <taxon>Fungi</taxon>
        <taxon>Dikarya</taxon>
        <taxon>Basidiomycota</taxon>
        <taxon>Agaricomycotina</taxon>
        <taxon>Agaricomycetes</taxon>
        <taxon>Agaricomycetidae</taxon>
        <taxon>Agaricales</taxon>
        <taxon>Marasmiineae</taxon>
        <taxon>Mycenaceae</taxon>
        <taxon>Favolaschia</taxon>
    </lineage>
</organism>
<dbReference type="PROSITE" id="PS00518">
    <property type="entry name" value="ZF_RING_1"/>
    <property type="match status" value="1"/>
</dbReference>
<gene>
    <name evidence="6" type="ORF">R3P38DRAFT_3216043</name>
    <name evidence="7" type="ORF">R3P38DRAFT_3216049</name>
</gene>
<dbReference type="Proteomes" id="UP001362999">
    <property type="component" value="Unassembled WGS sequence"/>
</dbReference>
<comment type="caution">
    <text evidence="6">The sequence shown here is derived from an EMBL/GenBank/DDBJ whole genome shotgun (WGS) entry which is preliminary data.</text>
</comment>
<dbReference type="InterPro" id="IPR017907">
    <property type="entry name" value="Znf_RING_CS"/>
</dbReference>
<dbReference type="GO" id="GO:0006511">
    <property type="term" value="P:ubiquitin-dependent protein catabolic process"/>
    <property type="evidence" value="ECO:0007669"/>
    <property type="project" value="TreeGrafter"/>
</dbReference>
<dbReference type="PROSITE" id="PS50089">
    <property type="entry name" value="ZF_RING_2"/>
    <property type="match status" value="1"/>
</dbReference>
<dbReference type="EMBL" id="JAWWNJ010000081">
    <property type="protein sequence ID" value="KAK7001767.1"/>
    <property type="molecule type" value="Genomic_DNA"/>
</dbReference>
<keyword evidence="1" id="KW-0479">Metal-binding</keyword>
<keyword evidence="3" id="KW-0862">Zinc</keyword>
<sequence>MPKFKEPHLVQRCITFYFKSRAYTGSPKYLAFEGAHWFPIDVDAGTKDSPIDVDFWAYANDQEFHESGTSVKHVPAELLTCGICLDTLEKPRMPLCMHVFCGDCLGKWLEGQNKVCPVCRAPVQEDPIEDDALTLELAEAIADGFIAQRGS</sequence>
<evidence type="ECO:0000256" key="4">
    <source>
        <dbReference type="PROSITE-ProRule" id="PRU00175"/>
    </source>
</evidence>
<dbReference type="SUPFAM" id="SSF57850">
    <property type="entry name" value="RING/U-box"/>
    <property type="match status" value="1"/>
</dbReference>
<dbReference type="PANTHER" id="PTHR46016">
    <property type="entry name" value="ZINC FINGER, RING/FYVE/PHD-TYPE"/>
    <property type="match status" value="1"/>
</dbReference>
<keyword evidence="8" id="KW-1185">Reference proteome</keyword>
<dbReference type="AlphaFoldDB" id="A0AAW0A7G4"/>
<dbReference type="InterPro" id="IPR051438">
    <property type="entry name" value="RNF_E3_ubiq-protein_ligase"/>
</dbReference>
<protein>
    <recommendedName>
        <fullName evidence="5">RING-type domain-containing protein</fullName>
    </recommendedName>
</protein>
<dbReference type="Pfam" id="PF13923">
    <property type="entry name" value="zf-C3HC4_2"/>
    <property type="match status" value="1"/>
</dbReference>
<dbReference type="Gene3D" id="3.30.40.10">
    <property type="entry name" value="Zinc/RING finger domain, C3HC4 (zinc finger)"/>
    <property type="match status" value="1"/>
</dbReference>
<evidence type="ECO:0000256" key="2">
    <source>
        <dbReference type="ARBA" id="ARBA00022771"/>
    </source>
</evidence>
<proteinExistence type="predicted"/>
<accession>A0AAW0A7G4</accession>
<evidence type="ECO:0000313" key="6">
    <source>
        <dbReference type="EMBL" id="KAK7001762.1"/>
    </source>
</evidence>
<dbReference type="InterPro" id="IPR013083">
    <property type="entry name" value="Znf_RING/FYVE/PHD"/>
</dbReference>
<evidence type="ECO:0000313" key="7">
    <source>
        <dbReference type="EMBL" id="KAK7001767.1"/>
    </source>
</evidence>
<name>A0AAW0A7G4_9AGAR</name>
<evidence type="ECO:0000313" key="8">
    <source>
        <dbReference type="Proteomes" id="UP001362999"/>
    </source>
</evidence>
<evidence type="ECO:0000259" key="5">
    <source>
        <dbReference type="PROSITE" id="PS50089"/>
    </source>
</evidence>
<evidence type="ECO:0000256" key="3">
    <source>
        <dbReference type="ARBA" id="ARBA00022833"/>
    </source>
</evidence>
<dbReference type="GO" id="GO:0061630">
    <property type="term" value="F:ubiquitin protein ligase activity"/>
    <property type="evidence" value="ECO:0007669"/>
    <property type="project" value="TreeGrafter"/>
</dbReference>
<dbReference type="GO" id="GO:0000209">
    <property type="term" value="P:protein polyubiquitination"/>
    <property type="evidence" value="ECO:0007669"/>
    <property type="project" value="TreeGrafter"/>
</dbReference>
<dbReference type="PANTHER" id="PTHR46016:SF1">
    <property type="entry name" value="RING-TYPE DOMAIN-CONTAINING PROTEIN"/>
    <property type="match status" value="1"/>
</dbReference>
<keyword evidence="2 4" id="KW-0863">Zinc-finger</keyword>
<dbReference type="InterPro" id="IPR001841">
    <property type="entry name" value="Znf_RING"/>
</dbReference>
<feature type="domain" description="RING-type" evidence="5">
    <location>
        <begin position="81"/>
        <end position="120"/>
    </location>
</feature>
<dbReference type="EMBL" id="JAWWNJ010000081">
    <property type="protein sequence ID" value="KAK7001762.1"/>
    <property type="molecule type" value="Genomic_DNA"/>
</dbReference>
<evidence type="ECO:0000256" key="1">
    <source>
        <dbReference type="ARBA" id="ARBA00022723"/>
    </source>
</evidence>